<dbReference type="Proteomes" id="UP000183529">
    <property type="component" value="Unassembled WGS sequence"/>
</dbReference>
<dbReference type="SUPFAM" id="SSF46689">
    <property type="entry name" value="Homeodomain-like"/>
    <property type="match status" value="1"/>
</dbReference>
<name>A0AAQ1JYU4_9BURK</name>
<organism evidence="2 3">
    <name type="scientific">Paraburkholderia tropica</name>
    <dbReference type="NCBI Taxonomy" id="92647"/>
    <lineage>
        <taxon>Bacteria</taxon>
        <taxon>Pseudomonadati</taxon>
        <taxon>Pseudomonadota</taxon>
        <taxon>Betaproteobacteria</taxon>
        <taxon>Burkholderiales</taxon>
        <taxon>Burkholderiaceae</taxon>
        <taxon>Paraburkholderia</taxon>
    </lineage>
</organism>
<dbReference type="AlphaFoldDB" id="A0AAQ1JYU4"/>
<proteinExistence type="predicted"/>
<protein>
    <recommendedName>
        <fullName evidence="4">Transposase</fullName>
    </recommendedName>
</protein>
<evidence type="ECO:0000313" key="3">
    <source>
        <dbReference type="Proteomes" id="UP000183529"/>
    </source>
</evidence>
<sequence length="146" mass="17018">MAQKLDVDRVSLYNWKNQLLGREAPASMKRDKGSPAETDRDELERQVEGLRRDIRKLQLEHDLLKKANELVKKDLGVDLPLLSNREKTTLVDALREEYGLTELLARLDLARSSYFYHRSPIRVADKYAALSSWRLWATVRHARSYP</sequence>
<feature type="compositionally biased region" description="Basic and acidic residues" evidence="1">
    <location>
        <begin position="28"/>
        <end position="44"/>
    </location>
</feature>
<evidence type="ECO:0000256" key="1">
    <source>
        <dbReference type="SAM" id="MobiDB-lite"/>
    </source>
</evidence>
<reference evidence="2 3" key="1">
    <citation type="submission" date="2016-10" db="EMBL/GenBank/DDBJ databases">
        <authorList>
            <person name="Varghese N."/>
            <person name="Submissions S."/>
        </authorList>
    </citation>
    <scope>NUCLEOTIDE SEQUENCE [LARGE SCALE GENOMIC DNA]</scope>
    <source>
        <strain evidence="2 3">LMG 22274</strain>
    </source>
</reference>
<accession>A0AAQ1JYU4</accession>
<dbReference type="EMBL" id="FNZM01000050">
    <property type="protein sequence ID" value="SEK15789.1"/>
    <property type="molecule type" value="Genomic_DNA"/>
</dbReference>
<evidence type="ECO:0008006" key="4">
    <source>
        <dbReference type="Google" id="ProtNLM"/>
    </source>
</evidence>
<feature type="region of interest" description="Disordered" evidence="1">
    <location>
        <begin position="24"/>
        <end position="44"/>
    </location>
</feature>
<evidence type="ECO:0000313" key="2">
    <source>
        <dbReference type="EMBL" id="SEK15789.1"/>
    </source>
</evidence>
<gene>
    <name evidence="2" type="ORF">SAMN05216550_15010</name>
</gene>
<dbReference type="InterPro" id="IPR009057">
    <property type="entry name" value="Homeodomain-like_sf"/>
</dbReference>
<comment type="caution">
    <text evidence="2">The sequence shown here is derived from an EMBL/GenBank/DDBJ whole genome shotgun (WGS) entry which is preliminary data.</text>
</comment>